<dbReference type="AlphaFoldDB" id="C4XWK2"/>
<name>C4XWK2_CLAL4</name>
<dbReference type="KEGG" id="clu:CLUG_00325"/>
<dbReference type="EMBL" id="CH408076">
    <property type="protein sequence ID" value="EEQ36202.1"/>
    <property type="molecule type" value="Genomic_DNA"/>
</dbReference>
<organism evidence="1 2">
    <name type="scientific">Clavispora lusitaniae (strain ATCC 42720)</name>
    <name type="common">Yeast</name>
    <name type="synonym">Candida lusitaniae</name>
    <dbReference type="NCBI Taxonomy" id="306902"/>
    <lineage>
        <taxon>Eukaryota</taxon>
        <taxon>Fungi</taxon>
        <taxon>Dikarya</taxon>
        <taxon>Ascomycota</taxon>
        <taxon>Saccharomycotina</taxon>
        <taxon>Pichiomycetes</taxon>
        <taxon>Metschnikowiaceae</taxon>
        <taxon>Clavispora</taxon>
    </lineage>
</organism>
<protein>
    <submittedName>
        <fullName evidence="1">Uncharacterized protein</fullName>
    </submittedName>
</protein>
<gene>
    <name evidence="1" type="ORF">CLUG_00325</name>
</gene>
<evidence type="ECO:0000313" key="2">
    <source>
        <dbReference type="Proteomes" id="UP000007703"/>
    </source>
</evidence>
<dbReference type="VEuPathDB" id="FungiDB:CLUG_00325"/>
<reference evidence="1 2" key="1">
    <citation type="journal article" date="2009" name="Nature">
        <title>Evolution of pathogenicity and sexual reproduction in eight Candida genomes.</title>
        <authorList>
            <person name="Butler G."/>
            <person name="Rasmussen M.D."/>
            <person name="Lin M.F."/>
            <person name="Santos M.A."/>
            <person name="Sakthikumar S."/>
            <person name="Munro C.A."/>
            <person name="Rheinbay E."/>
            <person name="Grabherr M."/>
            <person name="Forche A."/>
            <person name="Reedy J.L."/>
            <person name="Agrafioti I."/>
            <person name="Arnaud M.B."/>
            <person name="Bates S."/>
            <person name="Brown A.J."/>
            <person name="Brunke S."/>
            <person name="Costanzo M.C."/>
            <person name="Fitzpatrick D.A."/>
            <person name="de Groot P.W."/>
            <person name="Harris D."/>
            <person name="Hoyer L.L."/>
            <person name="Hube B."/>
            <person name="Klis F.M."/>
            <person name="Kodira C."/>
            <person name="Lennard N."/>
            <person name="Logue M.E."/>
            <person name="Martin R."/>
            <person name="Neiman A.M."/>
            <person name="Nikolaou E."/>
            <person name="Quail M.A."/>
            <person name="Quinn J."/>
            <person name="Santos M.C."/>
            <person name="Schmitzberger F.F."/>
            <person name="Sherlock G."/>
            <person name="Shah P."/>
            <person name="Silverstein K.A."/>
            <person name="Skrzypek M.S."/>
            <person name="Soll D."/>
            <person name="Staggs R."/>
            <person name="Stansfield I."/>
            <person name="Stumpf M.P."/>
            <person name="Sudbery P.E."/>
            <person name="Srikantha T."/>
            <person name="Zeng Q."/>
            <person name="Berman J."/>
            <person name="Berriman M."/>
            <person name="Heitman J."/>
            <person name="Gow N.A."/>
            <person name="Lorenz M.C."/>
            <person name="Birren B.W."/>
            <person name="Kellis M."/>
            <person name="Cuomo C.A."/>
        </authorList>
    </citation>
    <scope>NUCLEOTIDE SEQUENCE [LARGE SCALE GENOMIC DNA]</scope>
    <source>
        <strain evidence="1 2">ATCC 42720</strain>
    </source>
</reference>
<sequence length="279" mass="31666">MALLVLRGAVGTHLHTTNGPTWSTKAHRHTIEASLEVKEPKKFFQATHTYSVIGDHDEVLRVERRLRARKTVVRKLGRSCTLHEHRPFLPVYKDSIPPGFHSTDKIFFIMVAHVPRTFQKICCRDVWVLSLKRLQVFSGSAREKPTVGLGVAHIVGNMHRLEISRQAKASQNPKHAVVRVCGGYHFDPVPRQRLQDGQNVVVQIVRFARTKVREKAVAEAPRLVVSGEVRNIVEPHYKLGPPVVGRVDFPTVLAVVGIFLHHVPVHHGEFFFDAFKRER</sequence>
<dbReference type="HOGENOM" id="CLU_997495_0_0_1"/>
<accession>C4XWK2</accession>
<proteinExistence type="predicted"/>
<evidence type="ECO:0000313" key="1">
    <source>
        <dbReference type="EMBL" id="EEQ36202.1"/>
    </source>
</evidence>
<dbReference type="Proteomes" id="UP000007703">
    <property type="component" value="Unassembled WGS sequence"/>
</dbReference>
<dbReference type="InParanoid" id="C4XWK2"/>